<feature type="domain" description="MD-2-related lipid-recognition" evidence="2">
    <location>
        <begin position="12"/>
        <end position="124"/>
    </location>
</feature>
<comment type="caution">
    <text evidence="3">The sequence shown here is derived from an EMBL/GenBank/DDBJ whole genome shotgun (WGS) entry which is preliminary data.</text>
</comment>
<dbReference type="InterPro" id="IPR014756">
    <property type="entry name" value="Ig_E-set"/>
</dbReference>
<organism evidence="3 4">
    <name type="scientific">Gigaspora margarita</name>
    <dbReference type="NCBI Taxonomy" id="4874"/>
    <lineage>
        <taxon>Eukaryota</taxon>
        <taxon>Fungi</taxon>
        <taxon>Fungi incertae sedis</taxon>
        <taxon>Mucoromycota</taxon>
        <taxon>Glomeromycotina</taxon>
        <taxon>Glomeromycetes</taxon>
        <taxon>Diversisporales</taxon>
        <taxon>Gigasporaceae</taxon>
        <taxon>Gigaspora</taxon>
    </lineage>
</organism>
<dbReference type="InterPro" id="IPR003172">
    <property type="entry name" value="ML_dom"/>
</dbReference>
<dbReference type="Pfam" id="PF02221">
    <property type="entry name" value="E1_DerP2_DerF2"/>
    <property type="match status" value="1"/>
</dbReference>
<dbReference type="SUPFAM" id="SSF81296">
    <property type="entry name" value="E set domains"/>
    <property type="match status" value="1"/>
</dbReference>
<name>A0ABN7W6T9_GIGMA</name>
<reference evidence="3 4" key="1">
    <citation type="submission" date="2021-06" db="EMBL/GenBank/DDBJ databases">
        <authorList>
            <person name="Kallberg Y."/>
            <person name="Tangrot J."/>
            <person name="Rosling A."/>
        </authorList>
    </citation>
    <scope>NUCLEOTIDE SEQUENCE [LARGE SCALE GENOMIC DNA]</scope>
    <source>
        <strain evidence="3 4">120-4 pot B 10/14</strain>
    </source>
</reference>
<evidence type="ECO:0000313" key="4">
    <source>
        <dbReference type="Proteomes" id="UP000789901"/>
    </source>
</evidence>
<keyword evidence="4" id="KW-1185">Reference proteome</keyword>
<proteinExistence type="predicted"/>
<protein>
    <recommendedName>
        <fullName evidence="1">Phosphatidylglycerol/phosphatidylinositol transfer protein</fullName>
    </recommendedName>
</protein>
<sequence>MISMINADLPPFVPCNNVAQPPLLVVNTAPTNPVPGGQLGINVSGSLSVTIPVGSRFNAVFINANNNILSMASDDFCTQSGSTCPVAPGVQFSINTTISVPFSIQGLALSVNIADPSQNPLFCAVSRP</sequence>
<dbReference type="EMBL" id="CAJVQB010032811">
    <property type="protein sequence ID" value="CAG8818845.1"/>
    <property type="molecule type" value="Genomic_DNA"/>
</dbReference>
<evidence type="ECO:0000259" key="2">
    <source>
        <dbReference type="Pfam" id="PF02221"/>
    </source>
</evidence>
<evidence type="ECO:0000313" key="3">
    <source>
        <dbReference type="EMBL" id="CAG8818845.1"/>
    </source>
</evidence>
<gene>
    <name evidence="3" type="ORF">GMARGA_LOCUS27160</name>
</gene>
<accession>A0ABN7W6T9</accession>
<dbReference type="Proteomes" id="UP000789901">
    <property type="component" value="Unassembled WGS sequence"/>
</dbReference>
<evidence type="ECO:0000256" key="1">
    <source>
        <dbReference type="ARBA" id="ARBA00016056"/>
    </source>
</evidence>